<evidence type="ECO:0000256" key="7">
    <source>
        <dbReference type="ARBA" id="ARBA00022946"/>
    </source>
</evidence>
<sequence length="976" mass="108830">MELTPIKIPGKRSRDTTNAGKEARRALKRAPGRPFKTDTKKDSFTNQAANTHKKSLRQKKPKRTATLSIKASPLEKLPTELLREIYFQSMNLNLPRSSLIIGTVLSSETVYNWTILFAFGLTWEKWHSKTRRIGDDSPNDQSELQEFYVADGPLSNVYSKLRRHGFKNRHLIKTLGRIVSINSLNRLPKISATAEEYFNADFGLFYRFTAQHYVEHFAFHSDDANLEQRTEIPESLLLGPWDINQIRFLFWVVKSGARIDWFTSVSGETALTGFKNAISTGDTRAILLLGWAGVAQKIDEEIMIWTLENSGGDKLGVFNHLLLLGGRPLRPDDLPSCGRDDSGDTSVFSLGRAVSAKAAAQPKLRCTELDENGNVALASGEFKKSELIAKYGLLPRDLRKIDSSLLPHILVRPSAILINLLHLRVLIKANRVLVFDAYGSIDSYNQSAFIYDLEDKLRQKQNSPSAGGLPYEFRALEAVLVSVITSLETEFEGVREPVVRVLRDLEEDIDRDKLRLLLIYSKKLGTFEQKAKLVRDSIDELLEADDDLAAMYLTEKSHDLVRGEDDHTEVEMLLESYHKLCDEIVQESGNLVSNIRNTEEIVKAILDANRNSLMLLDLKFSIGTLGIGTGAFIAALYGMNLKNFIEESELGFWGVTGWSLVFSTIVCGYGLTKLRKVQRVIMRASHAATASLVGAKQGGIPEEKLINRESIFEKSRISRYRNLSLESEMMHLPILESPGNCGGSASFVKTDKPLTHQKEPASGHPKSLSSNENKSPKKRQINKTCAEEENDSLFPYHVNSLRYESGNASSLYGFQKDPVERSAKIEQLIRLVCRLFDEPAVGSVAFVDTPSDTCRCQDFHTSTCFNNSTAGLETTIHDFILLPSTLDTHTSIKELSIFDSSSSDTSSLDSELNSIISWNVDVPPRNVSPSSPRAPYNETGDLNGIGAWIDGSPPHRSDTGMHSFGNFRAVVTIAVS</sequence>
<evidence type="ECO:0000256" key="11">
    <source>
        <dbReference type="ARBA" id="ARBA00023136"/>
    </source>
</evidence>
<evidence type="ECO:0000256" key="17">
    <source>
        <dbReference type="ARBA" id="ARBA00078518"/>
    </source>
</evidence>
<evidence type="ECO:0000313" key="20">
    <source>
        <dbReference type="EMBL" id="KAF4630934.1"/>
    </source>
</evidence>
<keyword evidence="3" id="KW-0813">Transport</keyword>
<dbReference type="AlphaFoldDB" id="A0A8H4RIY3"/>
<evidence type="ECO:0000256" key="6">
    <source>
        <dbReference type="ARBA" id="ARBA00022842"/>
    </source>
</evidence>
<evidence type="ECO:0000256" key="3">
    <source>
        <dbReference type="ARBA" id="ARBA00022448"/>
    </source>
</evidence>
<keyword evidence="8 19" id="KW-1133">Transmembrane helix</keyword>
<dbReference type="PANTHER" id="PTHR13890">
    <property type="entry name" value="RNA SPLICING PROTEIN MRS2, MITOCHONDRIAL"/>
    <property type="match status" value="1"/>
</dbReference>
<feature type="transmembrane region" description="Helical" evidence="19">
    <location>
        <begin position="651"/>
        <end position="672"/>
    </location>
</feature>
<comment type="caution">
    <text evidence="20">The sequence shown here is derived from an EMBL/GenBank/DDBJ whole genome shotgun (WGS) entry which is preliminary data.</text>
</comment>
<dbReference type="Proteomes" id="UP000566819">
    <property type="component" value="Unassembled WGS sequence"/>
</dbReference>
<dbReference type="GO" id="GO:0045016">
    <property type="term" value="P:mitochondrial magnesium ion transmembrane transport"/>
    <property type="evidence" value="ECO:0007669"/>
    <property type="project" value="UniProtKB-ARBA"/>
</dbReference>
<dbReference type="FunFam" id="2.40.128.330:FF:000002">
    <property type="entry name" value="Inner membrane magnesium transporter mrs2"/>
    <property type="match status" value="1"/>
</dbReference>
<dbReference type="Gene3D" id="1.20.58.340">
    <property type="entry name" value="Magnesium transport protein CorA, transmembrane region"/>
    <property type="match status" value="1"/>
</dbReference>
<evidence type="ECO:0000256" key="2">
    <source>
        <dbReference type="ARBA" id="ARBA00009765"/>
    </source>
</evidence>
<dbReference type="EMBL" id="JAAMPI010000495">
    <property type="protein sequence ID" value="KAF4630934.1"/>
    <property type="molecule type" value="Genomic_DNA"/>
</dbReference>
<evidence type="ECO:0000256" key="5">
    <source>
        <dbReference type="ARBA" id="ARBA00022792"/>
    </source>
</evidence>
<evidence type="ECO:0000256" key="15">
    <source>
        <dbReference type="ARBA" id="ARBA00071347"/>
    </source>
</evidence>
<dbReference type="InterPro" id="IPR039204">
    <property type="entry name" value="MRS2-like"/>
</dbReference>
<dbReference type="Pfam" id="PF22099">
    <property type="entry name" value="MRS2-like"/>
    <property type="match status" value="1"/>
</dbReference>
<evidence type="ECO:0000256" key="19">
    <source>
        <dbReference type="SAM" id="Phobius"/>
    </source>
</evidence>
<keyword evidence="5" id="KW-0999">Mitochondrion inner membrane</keyword>
<keyword evidence="10" id="KW-0496">Mitochondrion</keyword>
<reference evidence="20 21" key="1">
    <citation type="submission" date="2020-03" db="EMBL/GenBank/DDBJ databases">
        <title>Draft Genome Sequence of Cudoniella acicularis.</title>
        <authorList>
            <person name="Buettner E."/>
            <person name="Kellner H."/>
        </authorList>
    </citation>
    <scope>NUCLEOTIDE SEQUENCE [LARGE SCALE GENOMIC DNA]</scope>
    <source>
        <strain evidence="20 21">DSM 108380</strain>
    </source>
</reference>
<feature type="compositionally biased region" description="Basic residues" evidence="18">
    <location>
        <begin position="51"/>
        <end position="63"/>
    </location>
</feature>
<keyword evidence="9" id="KW-0406">Ion transport</keyword>
<accession>A0A8H4RIY3</accession>
<keyword evidence="11 19" id="KW-0472">Membrane</keyword>
<evidence type="ECO:0000256" key="1">
    <source>
        <dbReference type="ARBA" id="ARBA00004448"/>
    </source>
</evidence>
<gene>
    <name evidence="20" type="ORF">G7Y89_g7204</name>
</gene>
<keyword evidence="21" id="KW-1185">Reference proteome</keyword>
<comment type="function">
    <text evidence="13">High-conductance magnesium-selective channel that mediates the influx of magnesium into the mitochondrial matrix. Essential for the splicing of mRNA group II introns in mitochondria by affecting mitochondrial magnesium concentrations, which are critical for group II intron splicing. It also suppresses a variety of mitochondrial intron mutations and its absence may disturb the assembly of mitochondrial membrane complexes.</text>
</comment>
<evidence type="ECO:0000256" key="14">
    <source>
        <dbReference type="ARBA" id="ARBA00046701"/>
    </source>
</evidence>
<dbReference type="GO" id="GO:0015095">
    <property type="term" value="F:magnesium ion transmembrane transporter activity"/>
    <property type="evidence" value="ECO:0007669"/>
    <property type="project" value="TreeGrafter"/>
</dbReference>
<evidence type="ECO:0000256" key="12">
    <source>
        <dbReference type="ARBA" id="ARBA00043036"/>
    </source>
</evidence>
<dbReference type="OrthoDB" id="10251508at2759"/>
<keyword evidence="6" id="KW-0460">Magnesium</keyword>
<keyword evidence="4 19" id="KW-0812">Transmembrane</keyword>
<proteinExistence type="inferred from homology"/>
<dbReference type="Gene3D" id="2.40.128.330">
    <property type="match status" value="1"/>
</dbReference>
<protein>
    <recommendedName>
        <fullName evidence="15">Mitochondrial inner membrane magnesium transporter MRS2</fullName>
    </recommendedName>
    <alternativeName>
        <fullName evidence="16">Mitochondrial inner membrane magnesium transporter mrs2</fullName>
    </alternativeName>
    <alternativeName>
        <fullName evidence="12 17">RNA-splicing protein MRS2</fullName>
    </alternativeName>
</protein>
<organism evidence="20 21">
    <name type="scientific">Cudoniella acicularis</name>
    <dbReference type="NCBI Taxonomy" id="354080"/>
    <lineage>
        <taxon>Eukaryota</taxon>
        <taxon>Fungi</taxon>
        <taxon>Dikarya</taxon>
        <taxon>Ascomycota</taxon>
        <taxon>Pezizomycotina</taxon>
        <taxon>Leotiomycetes</taxon>
        <taxon>Helotiales</taxon>
        <taxon>Tricladiaceae</taxon>
        <taxon>Cudoniella</taxon>
    </lineage>
</organism>
<evidence type="ECO:0000256" key="10">
    <source>
        <dbReference type="ARBA" id="ARBA00023128"/>
    </source>
</evidence>
<dbReference type="CDD" id="cd12823">
    <property type="entry name" value="Mrs2_Mfm1p-like"/>
    <property type="match status" value="1"/>
</dbReference>
<evidence type="ECO:0000256" key="4">
    <source>
        <dbReference type="ARBA" id="ARBA00022692"/>
    </source>
</evidence>
<feature type="region of interest" description="Disordered" evidence="18">
    <location>
        <begin position="755"/>
        <end position="783"/>
    </location>
</feature>
<evidence type="ECO:0000256" key="16">
    <source>
        <dbReference type="ARBA" id="ARBA00072872"/>
    </source>
</evidence>
<feature type="region of interest" description="Disordered" evidence="18">
    <location>
        <begin position="1"/>
        <end position="64"/>
    </location>
</feature>
<comment type="similarity">
    <text evidence="2">Belongs to the CorA metal ion transporter (MIT) (TC 1.A.35) family.</text>
</comment>
<feature type="transmembrane region" description="Helical" evidence="19">
    <location>
        <begin position="620"/>
        <end position="639"/>
    </location>
</feature>
<comment type="subunit">
    <text evidence="14">Homopentamer. Forms homooligomers. Interacts with MFM1.</text>
</comment>
<evidence type="ECO:0000313" key="21">
    <source>
        <dbReference type="Proteomes" id="UP000566819"/>
    </source>
</evidence>
<evidence type="ECO:0000256" key="13">
    <source>
        <dbReference type="ARBA" id="ARBA00046105"/>
    </source>
</evidence>
<evidence type="ECO:0000256" key="8">
    <source>
        <dbReference type="ARBA" id="ARBA00022989"/>
    </source>
</evidence>
<evidence type="ECO:0000256" key="18">
    <source>
        <dbReference type="SAM" id="MobiDB-lite"/>
    </source>
</evidence>
<comment type="subcellular location">
    <subcellularLocation>
        <location evidence="1">Mitochondrion inner membrane</location>
        <topology evidence="1">Multi-pass membrane protein</topology>
    </subcellularLocation>
</comment>
<dbReference type="PANTHER" id="PTHR13890:SF0">
    <property type="entry name" value="MAGNESIUM TRANSPORTER MRS2 HOMOLOG, MITOCHONDRIAL"/>
    <property type="match status" value="1"/>
</dbReference>
<keyword evidence="7" id="KW-0809">Transit peptide</keyword>
<dbReference type="GO" id="GO:0005743">
    <property type="term" value="C:mitochondrial inner membrane"/>
    <property type="evidence" value="ECO:0007669"/>
    <property type="project" value="UniProtKB-SubCell"/>
</dbReference>
<evidence type="ECO:0000256" key="9">
    <source>
        <dbReference type="ARBA" id="ARBA00023065"/>
    </source>
</evidence>
<dbReference type="FunFam" id="1.20.58.340:FF:000005">
    <property type="entry name" value="Inner membrane magnesium transporter MRS2"/>
    <property type="match status" value="1"/>
</dbReference>
<name>A0A8H4RIY3_9HELO</name>